<dbReference type="EMBL" id="KV453910">
    <property type="protein sequence ID" value="ODV80883.1"/>
    <property type="molecule type" value="Genomic_DNA"/>
</dbReference>
<dbReference type="STRING" id="984487.A0A1E4SMY8"/>
<organism evidence="2 3">
    <name type="scientific">Suhomyces tanzawaensis NRRL Y-17324</name>
    <dbReference type="NCBI Taxonomy" id="984487"/>
    <lineage>
        <taxon>Eukaryota</taxon>
        <taxon>Fungi</taxon>
        <taxon>Dikarya</taxon>
        <taxon>Ascomycota</taxon>
        <taxon>Saccharomycotina</taxon>
        <taxon>Pichiomycetes</taxon>
        <taxon>Debaryomycetaceae</taxon>
        <taxon>Suhomyces</taxon>
    </lineage>
</organism>
<evidence type="ECO:0000313" key="3">
    <source>
        <dbReference type="Proteomes" id="UP000094285"/>
    </source>
</evidence>
<feature type="region of interest" description="Disordered" evidence="1">
    <location>
        <begin position="355"/>
        <end position="374"/>
    </location>
</feature>
<dbReference type="GeneID" id="30983541"/>
<dbReference type="GO" id="GO:0007059">
    <property type="term" value="P:chromosome segregation"/>
    <property type="evidence" value="ECO:0007669"/>
    <property type="project" value="InterPro"/>
</dbReference>
<evidence type="ECO:0000256" key="1">
    <source>
        <dbReference type="SAM" id="MobiDB-lite"/>
    </source>
</evidence>
<dbReference type="RefSeq" id="XP_020066005.1">
    <property type="nucleotide sequence ID" value="XM_020209405.1"/>
</dbReference>
<feature type="compositionally biased region" description="Acidic residues" evidence="1">
    <location>
        <begin position="359"/>
        <end position="371"/>
    </location>
</feature>
<sequence>MVHKKEERNVKNVLPNKYIPVLSPKVLRNVISRLPKSSLLELMYVWPKLVNTQPHLDKENSRHSQATYSSKVSQEAKELKRNLKVPKRKIVEKILFEYWSKGLNLLQLAQVDCQLIIDRPNSYYWIKSTVRDSNDKEVCLLLAPQMFLERLAAELSALYLTYIYVCRHPRFPLILVRVQVFDLQPINSTLNSSRPHIASHKPYFVAIPLNSPHLIHSPGDDMVTNIVLQTVEYCLPQSANNLVRLETNPHQKPLRSLESMHIFNGNSRFGNSMGAWTPYADGTVDLLPFGELEKHTSLNPKQTSSVPSDDDPSKSMLKKIANLRFKGSQDGVLKSSRLYDDNKPIRKLTIKSIAHDSESEAESGNEDEFESNEYSSFAPVQHTEFIIREKVKIEHENCSNIKIAFSGLDVFAGLHELSVTTAEENKMVLNALKIPNYLTGEEGSSNGVIHNGEFTKTS</sequence>
<gene>
    <name evidence="2" type="ORF">CANTADRAFT_46949</name>
</gene>
<dbReference type="Gene3D" id="3.10.20.720">
    <property type="match status" value="1"/>
</dbReference>
<dbReference type="AlphaFoldDB" id="A0A1E4SMY8"/>
<feature type="region of interest" description="Disordered" evidence="1">
    <location>
        <begin position="295"/>
        <end position="314"/>
    </location>
</feature>
<dbReference type="Proteomes" id="UP000094285">
    <property type="component" value="Unassembled WGS sequence"/>
</dbReference>
<accession>A0A1E4SMY8</accession>
<proteinExistence type="predicted"/>
<keyword evidence="3" id="KW-1185">Reference proteome</keyword>
<dbReference type="OrthoDB" id="6585699at2759"/>
<reference evidence="3" key="1">
    <citation type="submission" date="2016-05" db="EMBL/GenBank/DDBJ databases">
        <title>Comparative genomics of biotechnologically important yeasts.</title>
        <authorList>
            <consortium name="DOE Joint Genome Institute"/>
            <person name="Riley R."/>
            <person name="Haridas S."/>
            <person name="Wolfe K.H."/>
            <person name="Lopes M.R."/>
            <person name="Hittinger C.T."/>
            <person name="Goker M."/>
            <person name="Salamov A."/>
            <person name="Wisecaver J."/>
            <person name="Long T.M."/>
            <person name="Aerts A.L."/>
            <person name="Barry K."/>
            <person name="Choi C."/>
            <person name="Clum A."/>
            <person name="Coughlan A.Y."/>
            <person name="Deshpande S."/>
            <person name="Douglass A.P."/>
            <person name="Hanson S.J."/>
            <person name="Klenk H.-P."/>
            <person name="Labutti K."/>
            <person name="Lapidus A."/>
            <person name="Lindquist E."/>
            <person name="Lipzen A."/>
            <person name="Meier-Kolthoff J.P."/>
            <person name="Ohm R.A."/>
            <person name="Otillar R.P."/>
            <person name="Pangilinan J."/>
            <person name="Peng Y."/>
            <person name="Rokas A."/>
            <person name="Rosa C.A."/>
            <person name="Scheuner C."/>
            <person name="Sibirny A.A."/>
            <person name="Slot J.C."/>
            <person name="Stielow J.B."/>
            <person name="Sun H."/>
            <person name="Kurtzman C.P."/>
            <person name="Blackwell M."/>
            <person name="Grigoriev I.V."/>
            <person name="Jeffries T.W."/>
        </authorList>
    </citation>
    <scope>NUCLEOTIDE SEQUENCE [LARGE SCALE GENOMIC DNA]</scope>
    <source>
        <strain evidence="3">NRRL Y-17324</strain>
    </source>
</reference>
<dbReference type="Pfam" id="PF05238">
    <property type="entry name" value="CENP-N"/>
    <property type="match status" value="1"/>
</dbReference>
<dbReference type="InterPro" id="IPR007902">
    <property type="entry name" value="Chl4/mis15/CENP-N"/>
</dbReference>
<evidence type="ECO:0000313" key="2">
    <source>
        <dbReference type="EMBL" id="ODV80883.1"/>
    </source>
</evidence>
<name>A0A1E4SMY8_9ASCO</name>
<dbReference type="GO" id="GO:0034080">
    <property type="term" value="P:CENP-A containing chromatin assembly"/>
    <property type="evidence" value="ECO:0007669"/>
    <property type="project" value="InterPro"/>
</dbReference>
<protein>
    <submittedName>
        <fullName evidence="2">Putative cell segregation machinery component</fullName>
    </submittedName>
</protein>